<dbReference type="GO" id="GO:0006146">
    <property type="term" value="P:adenine catabolic process"/>
    <property type="evidence" value="ECO:0007669"/>
    <property type="project" value="TreeGrafter"/>
</dbReference>
<dbReference type="GO" id="GO:0043103">
    <property type="term" value="P:hypoxanthine salvage"/>
    <property type="evidence" value="ECO:0007669"/>
    <property type="project" value="TreeGrafter"/>
</dbReference>
<dbReference type="AlphaFoldDB" id="A0A7S3I9Q9"/>
<dbReference type="GO" id="GO:0000034">
    <property type="term" value="F:adenine deaminase activity"/>
    <property type="evidence" value="ECO:0007669"/>
    <property type="project" value="TreeGrafter"/>
</dbReference>
<feature type="domain" description="Adenosine deaminase" evidence="7">
    <location>
        <begin position="9"/>
        <end position="342"/>
    </location>
</feature>
<comment type="pathway">
    <text evidence="2">Purine metabolism; purine nucleoside salvage.</text>
</comment>
<keyword evidence="3" id="KW-0479">Metal-binding</keyword>
<dbReference type="Gene3D" id="3.20.20.140">
    <property type="entry name" value="Metal-dependent hydrolases"/>
    <property type="match status" value="1"/>
</dbReference>
<organism evidence="8">
    <name type="scientific">Fabrea salina</name>
    <dbReference type="NCBI Taxonomy" id="342563"/>
    <lineage>
        <taxon>Eukaryota</taxon>
        <taxon>Sar</taxon>
        <taxon>Alveolata</taxon>
        <taxon>Ciliophora</taxon>
        <taxon>Postciliodesmatophora</taxon>
        <taxon>Heterotrichea</taxon>
        <taxon>Heterotrichida</taxon>
        <taxon>Fabreidae</taxon>
        <taxon>Fabrea</taxon>
    </lineage>
</organism>
<dbReference type="GO" id="GO:0005829">
    <property type="term" value="C:cytosol"/>
    <property type="evidence" value="ECO:0007669"/>
    <property type="project" value="TreeGrafter"/>
</dbReference>
<keyword evidence="6" id="KW-0862">Zinc</keyword>
<dbReference type="InterPro" id="IPR032466">
    <property type="entry name" value="Metal_Hydrolase"/>
</dbReference>
<dbReference type="GO" id="GO:0006166">
    <property type="term" value="P:purine ribonucleoside salvage"/>
    <property type="evidence" value="ECO:0007669"/>
    <property type="project" value="UniProtKB-KW"/>
</dbReference>
<dbReference type="SUPFAM" id="SSF51556">
    <property type="entry name" value="Metallo-dependent hydrolases"/>
    <property type="match status" value="1"/>
</dbReference>
<gene>
    <name evidence="8" type="ORF">FSAL1345_LOCUS1053</name>
</gene>
<evidence type="ECO:0000256" key="4">
    <source>
        <dbReference type="ARBA" id="ARBA00022726"/>
    </source>
</evidence>
<dbReference type="PANTHER" id="PTHR43114">
    <property type="entry name" value="ADENINE DEAMINASE"/>
    <property type="match status" value="1"/>
</dbReference>
<evidence type="ECO:0000256" key="2">
    <source>
        <dbReference type="ARBA" id="ARBA00005058"/>
    </source>
</evidence>
<evidence type="ECO:0000256" key="6">
    <source>
        <dbReference type="ARBA" id="ARBA00022833"/>
    </source>
</evidence>
<dbReference type="UniPathway" id="UPA00606"/>
<protein>
    <recommendedName>
        <fullName evidence="7">Adenosine deaminase domain-containing protein</fullName>
    </recommendedName>
</protein>
<dbReference type="NCBIfam" id="TIGR01430">
    <property type="entry name" value="aden_deam"/>
    <property type="match status" value="1"/>
</dbReference>
<comment type="cofactor">
    <cofactor evidence="1">
        <name>Zn(2+)</name>
        <dbReference type="ChEBI" id="CHEBI:29105"/>
    </cofactor>
</comment>
<evidence type="ECO:0000256" key="3">
    <source>
        <dbReference type="ARBA" id="ARBA00022723"/>
    </source>
</evidence>
<dbReference type="InterPro" id="IPR006330">
    <property type="entry name" value="Ado/ade_deaminase"/>
</dbReference>
<reference evidence="8" key="1">
    <citation type="submission" date="2021-01" db="EMBL/GenBank/DDBJ databases">
        <authorList>
            <person name="Corre E."/>
            <person name="Pelletier E."/>
            <person name="Niang G."/>
            <person name="Scheremetjew M."/>
            <person name="Finn R."/>
            <person name="Kale V."/>
            <person name="Holt S."/>
            <person name="Cochrane G."/>
            <person name="Meng A."/>
            <person name="Brown T."/>
            <person name="Cohen L."/>
        </authorList>
    </citation>
    <scope>NUCLEOTIDE SEQUENCE</scope>
</reference>
<proteinExistence type="predicted"/>
<evidence type="ECO:0000259" key="7">
    <source>
        <dbReference type="Pfam" id="PF00962"/>
    </source>
</evidence>
<keyword evidence="5" id="KW-0378">Hydrolase</keyword>
<name>A0A7S3I9Q9_9CILI</name>
<dbReference type="EMBL" id="HBIF01001233">
    <property type="protein sequence ID" value="CAE0317784.1"/>
    <property type="molecule type" value="Transcribed_RNA"/>
</dbReference>
<dbReference type="GO" id="GO:0046872">
    <property type="term" value="F:metal ion binding"/>
    <property type="evidence" value="ECO:0007669"/>
    <property type="project" value="UniProtKB-KW"/>
</dbReference>
<dbReference type="PANTHER" id="PTHR43114:SF6">
    <property type="entry name" value="ADENINE DEAMINASE"/>
    <property type="match status" value="1"/>
</dbReference>
<evidence type="ECO:0000256" key="1">
    <source>
        <dbReference type="ARBA" id="ARBA00001947"/>
    </source>
</evidence>
<evidence type="ECO:0000313" key="8">
    <source>
        <dbReference type="EMBL" id="CAE0317784.1"/>
    </source>
</evidence>
<accession>A0A7S3I9Q9</accession>
<dbReference type="InterPro" id="IPR001365">
    <property type="entry name" value="A_deaminase_dom"/>
</dbReference>
<sequence>METFIGLLPKAELHVHIEGCMEPSLVLKLAQRNQVDFPYTLSELTERRNCIKDFRSFAEEFYLACSVLLQEEDFYDLAMEYFSRCSAENVKYCEVFVNTAIHSRRGLTHNQVMAGLQRAAQQAKREYGLEAKWILTLIKDCPVQENLEMIHQAALNPLNILGIGLAGPEEGYCSEMAELIKTAKDLGLCGPKGVNVTAHAGEVGSPYYVIDAVSSLLARRIDHGVRSFEDPCLMEFLKTCRIPVTSCPLSNVALKVLDRFCEGKHIVRKFLESGVCVSVHSDDPAFFGGYILANFYKILQEDFADLSTQELEHCFTELCANSFKSAFLDSEQKDHYVSEVYNVAKLNRHILYD</sequence>
<keyword evidence="4" id="KW-0660">Purine salvage</keyword>
<dbReference type="Pfam" id="PF00962">
    <property type="entry name" value="A_deaminase"/>
    <property type="match status" value="1"/>
</dbReference>
<evidence type="ECO:0000256" key="5">
    <source>
        <dbReference type="ARBA" id="ARBA00022801"/>
    </source>
</evidence>